<dbReference type="Gene3D" id="3.60.21.10">
    <property type="match status" value="1"/>
</dbReference>
<dbReference type="EMBL" id="DTBJ01000055">
    <property type="protein sequence ID" value="HGM59186.1"/>
    <property type="molecule type" value="Genomic_DNA"/>
</dbReference>
<comment type="similarity">
    <text evidence="1">Belongs to the metallophosphoesterase superfamily. YfcE family.</text>
</comment>
<organism evidence="3">
    <name type="scientific">Staphylothermus marinus</name>
    <dbReference type="NCBI Taxonomy" id="2280"/>
    <lineage>
        <taxon>Archaea</taxon>
        <taxon>Thermoproteota</taxon>
        <taxon>Thermoprotei</taxon>
        <taxon>Desulfurococcales</taxon>
        <taxon>Desulfurococcaceae</taxon>
        <taxon>Staphylothermus</taxon>
    </lineage>
</organism>
<gene>
    <name evidence="3" type="ORF">ENU14_06365</name>
</gene>
<sequence>MVYLLVIGDTHIPDRAIQIPDKLANIIYSSVPWDIVVFTGDFTGEDIYNTVLKLGREVYTVSGNMDYLPLPEAQVFTVNNIPIGVYHGDGVYPRGDTRGLTKVAIKLGVKLLFTGHTHSYFIKKGLSEDVLLLNPGSLTGVWSGGGGSMKPSMIVLEFIDNYFKYELFELNDGRLNRREGKIYFRDNKWFLE</sequence>
<protein>
    <recommendedName>
        <fullName evidence="1">Phosphoesterase</fullName>
        <ecNumber evidence="1">3.1.4.-</ecNumber>
    </recommendedName>
</protein>
<accession>A0A7C4H9Y7</accession>
<evidence type="ECO:0000256" key="1">
    <source>
        <dbReference type="RuleBase" id="RU362039"/>
    </source>
</evidence>
<keyword evidence="1" id="KW-0479">Metal-binding</keyword>
<comment type="cofactor">
    <cofactor evidence="1">
        <name>a divalent metal cation</name>
        <dbReference type="ChEBI" id="CHEBI:60240"/>
    </cofactor>
</comment>
<dbReference type="Pfam" id="PF12850">
    <property type="entry name" value="Metallophos_2"/>
    <property type="match status" value="1"/>
</dbReference>
<dbReference type="SUPFAM" id="SSF56300">
    <property type="entry name" value="Metallo-dependent phosphatases"/>
    <property type="match status" value="1"/>
</dbReference>
<dbReference type="GO" id="GO:0016787">
    <property type="term" value="F:hydrolase activity"/>
    <property type="evidence" value="ECO:0007669"/>
    <property type="project" value="UniProtKB-UniRule"/>
</dbReference>
<proteinExistence type="inferred from homology"/>
<dbReference type="PANTHER" id="PTHR11124">
    <property type="entry name" value="VACUOLAR SORTING PROTEIN VPS29"/>
    <property type="match status" value="1"/>
</dbReference>
<feature type="domain" description="Calcineurin-like phosphoesterase" evidence="2">
    <location>
        <begin position="4"/>
        <end position="146"/>
    </location>
</feature>
<dbReference type="EC" id="3.1.4.-" evidence="1"/>
<reference evidence="3" key="1">
    <citation type="journal article" date="2020" name="mSystems">
        <title>Genome- and Community-Level Interaction Insights into Carbon Utilization and Element Cycling Functions of Hydrothermarchaeota in Hydrothermal Sediment.</title>
        <authorList>
            <person name="Zhou Z."/>
            <person name="Liu Y."/>
            <person name="Xu W."/>
            <person name="Pan J."/>
            <person name="Luo Z.H."/>
            <person name="Li M."/>
        </authorList>
    </citation>
    <scope>NUCLEOTIDE SEQUENCE [LARGE SCALE GENOMIC DNA]</scope>
    <source>
        <strain evidence="3">SpSt-642</strain>
    </source>
</reference>
<dbReference type="GO" id="GO:0046872">
    <property type="term" value="F:metal ion binding"/>
    <property type="evidence" value="ECO:0007669"/>
    <property type="project" value="UniProtKB-KW"/>
</dbReference>
<dbReference type="InterPro" id="IPR000979">
    <property type="entry name" value="Phosphodiesterase_MJ0936/Vps29"/>
</dbReference>
<comment type="caution">
    <text evidence="3">The sequence shown here is derived from an EMBL/GenBank/DDBJ whole genome shotgun (WGS) entry which is preliminary data.</text>
</comment>
<name>A0A7C4H9Y7_STAMA</name>
<dbReference type="NCBIfam" id="TIGR00040">
    <property type="entry name" value="yfcE"/>
    <property type="match status" value="1"/>
</dbReference>
<dbReference type="InterPro" id="IPR029052">
    <property type="entry name" value="Metallo-depent_PP-like"/>
</dbReference>
<dbReference type="InterPro" id="IPR024654">
    <property type="entry name" value="Calcineurin-like_PHP_lpxH"/>
</dbReference>
<evidence type="ECO:0000259" key="2">
    <source>
        <dbReference type="Pfam" id="PF12850"/>
    </source>
</evidence>
<evidence type="ECO:0000313" key="3">
    <source>
        <dbReference type="EMBL" id="HGM59186.1"/>
    </source>
</evidence>
<dbReference type="AlphaFoldDB" id="A0A7C4H9Y7"/>